<geneLocation type="plasmid" evidence="1 2">
    <name>pBPHY01</name>
</geneLocation>
<dbReference type="KEGG" id="bph:Bphy_6152"/>
<protein>
    <submittedName>
        <fullName evidence="1">Acetone carboxylase gamma subunit</fullName>
    </submittedName>
</protein>
<dbReference type="EMBL" id="CP001045">
    <property type="protein sequence ID" value="ACC75204.1"/>
    <property type="molecule type" value="Genomic_DNA"/>
</dbReference>
<dbReference type="RefSeq" id="WP_012405363.1">
    <property type="nucleotide sequence ID" value="NC_010625.1"/>
</dbReference>
<gene>
    <name evidence="1" type="ordered locus">Bphy_6152</name>
</gene>
<dbReference type="OrthoDB" id="8688459at2"/>
<dbReference type="PIRSF" id="PIRSF019217">
    <property type="entry name" value="Acetone_carboxlyase_gsu"/>
    <property type="match status" value="1"/>
</dbReference>
<name>B2JW77_PARP8</name>
<proteinExistence type="predicted"/>
<organism evidence="1 2">
    <name type="scientific">Paraburkholderia phymatum (strain DSM 17167 / CIP 108236 / LMG 21445 / STM815)</name>
    <name type="common">Burkholderia phymatum</name>
    <dbReference type="NCBI Taxonomy" id="391038"/>
    <lineage>
        <taxon>Bacteria</taxon>
        <taxon>Pseudomonadati</taxon>
        <taxon>Pseudomonadota</taxon>
        <taxon>Betaproteobacteria</taxon>
        <taxon>Burkholderiales</taxon>
        <taxon>Burkholderiaceae</taxon>
        <taxon>Paraburkholderia</taxon>
    </lineage>
</organism>
<keyword evidence="2" id="KW-1185">Reference proteome</keyword>
<evidence type="ECO:0000313" key="2">
    <source>
        <dbReference type="Proteomes" id="UP000001192"/>
    </source>
</evidence>
<dbReference type="Pfam" id="PF08882">
    <property type="entry name" value="Acetone_carb_G"/>
    <property type="match status" value="1"/>
</dbReference>
<dbReference type="InterPro" id="IPR016750">
    <property type="entry name" value="Aceto_COase_bsu/gsu"/>
</dbReference>
<dbReference type="Proteomes" id="UP000001192">
    <property type="component" value="Plasmid pBPHY01"/>
</dbReference>
<keyword evidence="1" id="KW-0614">Plasmid</keyword>
<sequence length="172" mass="20509">MSTYTKEQVRNMVEGKLDWDTTLRMLSMPKDSERFQMYIDALQQKMGWKDRIVLPLAPHLYIVQQSATKKWVTQCDCGHVFCDYRENWKLHANIFVRESEEAMDEVYPRLMAPDTQWQVYREYYCPTCGTMHDVEAPTPWYPVIHDFEPDIDAFYTEWVKLPVPERVDQSAV</sequence>
<dbReference type="HOGENOM" id="CLU_1641736_0_0_4"/>
<reference evidence="2" key="1">
    <citation type="journal article" date="2014" name="Stand. Genomic Sci.">
        <title>Complete genome sequence of Burkholderia phymatum STM815(T), a broad host range and efficient nitrogen-fixing symbiont of Mimosa species.</title>
        <authorList>
            <person name="Moulin L."/>
            <person name="Klonowska A."/>
            <person name="Caroline B."/>
            <person name="Booth K."/>
            <person name="Vriezen J.A."/>
            <person name="Melkonian R."/>
            <person name="James E.K."/>
            <person name="Young J.P."/>
            <person name="Bena G."/>
            <person name="Hauser L."/>
            <person name="Land M."/>
            <person name="Kyrpides N."/>
            <person name="Bruce D."/>
            <person name="Chain P."/>
            <person name="Copeland A."/>
            <person name="Pitluck S."/>
            <person name="Woyke T."/>
            <person name="Lizotte-Waniewski M."/>
            <person name="Bristow J."/>
            <person name="Riley M."/>
        </authorList>
    </citation>
    <scope>NUCLEOTIDE SEQUENCE [LARGE SCALE GENOMIC DNA]</scope>
    <source>
        <strain evidence="2">DSM 17167 / CIP 108236 / LMG 21445 / STM815</strain>
        <plasmid evidence="2">Plasmid pBPHY01</plasmid>
    </source>
</reference>
<evidence type="ECO:0000313" key="1">
    <source>
        <dbReference type="EMBL" id="ACC75204.1"/>
    </source>
</evidence>
<dbReference type="AlphaFoldDB" id="B2JW77"/>
<accession>B2JW77</accession>